<reference evidence="2 3" key="1">
    <citation type="submission" date="2024-04" db="EMBL/GenBank/DDBJ databases">
        <authorList>
            <person name="Wu Y.S."/>
            <person name="Zhang L."/>
        </authorList>
    </citation>
    <scope>NUCLEOTIDE SEQUENCE [LARGE SCALE GENOMIC DNA]</scope>
    <source>
        <strain evidence="2 3">KG-01</strain>
    </source>
</reference>
<dbReference type="Gene3D" id="1.10.260.40">
    <property type="entry name" value="lambda repressor-like DNA-binding domains"/>
    <property type="match status" value="1"/>
</dbReference>
<accession>A0ABU9LPR0</accession>
<dbReference type="RefSeq" id="WP_307723182.1">
    <property type="nucleotide sequence ID" value="NZ_BJOB01000034.1"/>
</dbReference>
<gene>
    <name evidence="2" type="ORF">AAF454_08495</name>
</gene>
<evidence type="ECO:0000259" key="1">
    <source>
        <dbReference type="PROSITE" id="PS50943"/>
    </source>
</evidence>
<dbReference type="EMBL" id="JBCEWA010000005">
    <property type="protein sequence ID" value="MEL5988446.1"/>
    <property type="molecule type" value="Genomic_DNA"/>
</dbReference>
<dbReference type="InterPro" id="IPR010982">
    <property type="entry name" value="Lambda_DNA-bd_dom_sf"/>
</dbReference>
<organism evidence="2 3">
    <name type="scientific">Kurthia gibsonii</name>
    <dbReference type="NCBI Taxonomy" id="33946"/>
    <lineage>
        <taxon>Bacteria</taxon>
        <taxon>Bacillati</taxon>
        <taxon>Bacillota</taxon>
        <taxon>Bacilli</taxon>
        <taxon>Bacillales</taxon>
        <taxon>Caryophanaceae</taxon>
        <taxon>Kurthia</taxon>
    </lineage>
</organism>
<evidence type="ECO:0000313" key="3">
    <source>
        <dbReference type="Proteomes" id="UP001398420"/>
    </source>
</evidence>
<feature type="domain" description="HTH cro/C1-type" evidence="1">
    <location>
        <begin position="10"/>
        <end position="64"/>
    </location>
</feature>
<dbReference type="PROSITE" id="PS50943">
    <property type="entry name" value="HTH_CROC1"/>
    <property type="match status" value="1"/>
</dbReference>
<dbReference type="Pfam" id="PF13560">
    <property type="entry name" value="HTH_31"/>
    <property type="match status" value="1"/>
</dbReference>
<sequence length="71" mass="7992">MMQQEIATQLRVSRAERGLSLEELSLKTRIGTEKLLRYETGEEIPTEPTLLMLSNALEIPVANLVDGLHDE</sequence>
<comment type="caution">
    <text evidence="2">The sequence shown here is derived from an EMBL/GenBank/DDBJ whole genome shotgun (WGS) entry which is preliminary data.</text>
</comment>
<dbReference type="InterPro" id="IPR001387">
    <property type="entry name" value="Cro/C1-type_HTH"/>
</dbReference>
<name>A0ABU9LPR0_9BACL</name>
<dbReference type="CDD" id="cd00093">
    <property type="entry name" value="HTH_XRE"/>
    <property type="match status" value="1"/>
</dbReference>
<evidence type="ECO:0000313" key="2">
    <source>
        <dbReference type="EMBL" id="MEL5988446.1"/>
    </source>
</evidence>
<proteinExistence type="predicted"/>
<dbReference type="SUPFAM" id="SSF47413">
    <property type="entry name" value="lambda repressor-like DNA-binding domains"/>
    <property type="match status" value="1"/>
</dbReference>
<dbReference type="SMART" id="SM00530">
    <property type="entry name" value="HTH_XRE"/>
    <property type="match status" value="1"/>
</dbReference>
<keyword evidence="3" id="KW-1185">Reference proteome</keyword>
<dbReference type="Proteomes" id="UP001398420">
    <property type="component" value="Unassembled WGS sequence"/>
</dbReference>
<protein>
    <submittedName>
        <fullName evidence="2">Helix-turn-helix transcriptional regulator</fullName>
    </submittedName>
</protein>
<dbReference type="GeneID" id="97821932"/>